<sequence length="622" mass="67959">MAARVLTDHDLFLFNVQYQHGLPLEARQVVALAAQQYPSPYADLEYVQKMSCEGRIPNYALFLFGLYEAPALPLHLAIVAGNLRHVESLTIWQPTWVSPDAVALAAICGQLHILQYLATMPNGAPTTTAMDLAAMNGYLNIVEWLHGLSDGPGCTVQAMDGAVAYGHLDVVAFLHERRTEGCTTLALAAAVCNGHTPVADFLLSPAEPSSPQLKHHRSAPGSNLLRTIQVLVTHNFAANLNKQVIDAVMEIHGFDALQFLHESGIRRIDQECVDYIIKTKDRASIEYALRHVLVTNDKWPLESLGDSGCLWELQEELPWALWQPRTMHDDPRHWPSAFKAMDIAAALGDLPTVQLLHRLRLDCCSASAMDHACARGHLDVAQWLLAHRTEGCTRDAMTFAAAEGHAKVVEWLHDVLGMPCSENVLANAAARGDLFMLTYLLAMPKLDEPTANDTGSLSTAILPDGCLQYSSGCYAVDAAAANGHLEAVRLLQLHRASTDAMDRAASNGHLDVVTFLHAQRTEGCTDRAFVGAIAGGHDVVFEFLIAHYATAVTDHVELYVEAAKQGRVATMAMLSALLPLELTLRQVDKMVLYAARANHVDLLQWLANAIGTEDNDDELLHA</sequence>
<dbReference type="SMART" id="SM00248">
    <property type="entry name" value="ANK"/>
    <property type="match status" value="4"/>
</dbReference>
<gene>
    <name evidence="1" type="ORF">ACHHYP_05803</name>
</gene>
<evidence type="ECO:0000313" key="1">
    <source>
        <dbReference type="EMBL" id="OQR90116.1"/>
    </source>
</evidence>
<name>A0A1V9YWK6_ACHHY</name>
<dbReference type="PANTHER" id="PTHR46586">
    <property type="entry name" value="ANKYRIN REPEAT-CONTAINING PROTEIN"/>
    <property type="match status" value="1"/>
</dbReference>
<evidence type="ECO:0008006" key="3">
    <source>
        <dbReference type="Google" id="ProtNLM"/>
    </source>
</evidence>
<dbReference type="SUPFAM" id="SSF48403">
    <property type="entry name" value="Ankyrin repeat"/>
    <property type="match status" value="2"/>
</dbReference>
<evidence type="ECO:0000313" key="2">
    <source>
        <dbReference type="Proteomes" id="UP000243579"/>
    </source>
</evidence>
<dbReference type="InterPro" id="IPR002110">
    <property type="entry name" value="Ankyrin_rpt"/>
</dbReference>
<dbReference type="STRING" id="1202772.A0A1V9YWK6"/>
<dbReference type="AlphaFoldDB" id="A0A1V9YWK6"/>
<protein>
    <recommendedName>
        <fullName evidence="3">Ankyrin repeat protein</fullName>
    </recommendedName>
</protein>
<dbReference type="Gene3D" id="1.25.40.20">
    <property type="entry name" value="Ankyrin repeat-containing domain"/>
    <property type="match status" value="3"/>
</dbReference>
<dbReference type="InterPro" id="IPR052050">
    <property type="entry name" value="SecEffector_AnkRepeat"/>
</dbReference>
<comment type="caution">
    <text evidence="1">The sequence shown here is derived from an EMBL/GenBank/DDBJ whole genome shotgun (WGS) entry which is preliminary data.</text>
</comment>
<dbReference type="InterPro" id="IPR036770">
    <property type="entry name" value="Ankyrin_rpt-contain_sf"/>
</dbReference>
<organism evidence="1 2">
    <name type="scientific">Achlya hypogyna</name>
    <name type="common">Oomycete</name>
    <name type="synonym">Protoachlya hypogyna</name>
    <dbReference type="NCBI Taxonomy" id="1202772"/>
    <lineage>
        <taxon>Eukaryota</taxon>
        <taxon>Sar</taxon>
        <taxon>Stramenopiles</taxon>
        <taxon>Oomycota</taxon>
        <taxon>Saprolegniomycetes</taxon>
        <taxon>Saprolegniales</taxon>
        <taxon>Achlyaceae</taxon>
        <taxon>Achlya</taxon>
    </lineage>
</organism>
<dbReference type="OrthoDB" id="194358at2759"/>
<dbReference type="Proteomes" id="UP000243579">
    <property type="component" value="Unassembled WGS sequence"/>
</dbReference>
<reference evidence="1 2" key="1">
    <citation type="journal article" date="2014" name="Genome Biol. Evol.">
        <title>The secreted proteins of Achlya hypogyna and Thraustotheca clavata identify the ancestral oomycete secretome and reveal gene acquisitions by horizontal gene transfer.</title>
        <authorList>
            <person name="Misner I."/>
            <person name="Blouin N."/>
            <person name="Leonard G."/>
            <person name="Richards T.A."/>
            <person name="Lane C.E."/>
        </authorList>
    </citation>
    <scope>NUCLEOTIDE SEQUENCE [LARGE SCALE GENOMIC DNA]</scope>
    <source>
        <strain evidence="1 2">ATCC 48635</strain>
    </source>
</reference>
<dbReference type="PANTHER" id="PTHR46586:SF3">
    <property type="entry name" value="ANKYRIN REPEAT-CONTAINING PROTEIN"/>
    <property type="match status" value="1"/>
</dbReference>
<proteinExistence type="predicted"/>
<dbReference type="Pfam" id="PF13637">
    <property type="entry name" value="Ank_4"/>
    <property type="match status" value="1"/>
</dbReference>
<keyword evidence="2" id="KW-1185">Reference proteome</keyword>
<accession>A0A1V9YWK6</accession>
<dbReference type="EMBL" id="JNBR01000670">
    <property type="protein sequence ID" value="OQR90116.1"/>
    <property type="molecule type" value="Genomic_DNA"/>
</dbReference>